<feature type="region of interest" description="Disordered" evidence="1">
    <location>
        <begin position="22"/>
        <end position="148"/>
    </location>
</feature>
<feature type="compositionally biased region" description="Low complexity" evidence="1">
    <location>
        <begin position="107"/>
        <end position="129"/>
    </location>
</feature>
<evidence type="ECO:0000313" key="2">
    <source>
        <dbReference type="EMBL" id="ODQ67012.1"/>
    </source>
</evidence>
<dbReference type="Proteomes" id="UP000095009">
    <property type="component" value="Unassembled WGS sequence"/>
</dbReference>
<evidence type="ECO:0000256" key="1">
    <source>
        <dbReference type="SAM" id="MobiDB-lite"/>
    </source>
</evidence>
<dbReference type="AlphaFoldDB" id="A0A1E3PQ26"/>
<proteinExistence type="predicted"/>
<reference evidence="2 3" key="1">
    <citation type="journal article" date="2016" name="Proc. Natl. Acad. Sci. U.S.A.">
        <title>Comparative genomics of biotechnologically important yeasts.</title>
        <authorList>
            <person name="Riley R."/>
            <person name="Haridas S."/>
            <person name="Wolfe K.H."/>
            <person name="Lopes M.R."/>
            <person name="Hittinger C.T."/>
            <person name="Goeker M."/>
            <person name="Salamov A.A."/>
            <person name="Wisecaver J.H."/>
            <person name="Long T.M."/>
            <person name="Calvey C.H."/>
            <person name="Aerts A.L."/>
            <person name="Barry K.W."/>
            <person name="Choi C."/>
            <person name="Clum A."/>
            <person name="Coughlan A.Y."/>
            <person name="Deshpande S."/>
            <person name="Douglass A.P."/>
            <person name="Hanson S.J."/>
            <person name="Klenk H.-P."/>
            <person name="LaButti K.M."/>
            <person name="Lapidus A."/>
            <person name="Lindquist E.A."/>
            <person name="Lipzen A.M."/>
            <person name="Meier-Kolthoff J.P."/>
            <person name="Ohm R.A."/>
            <person name="Otillar R.P."/>
            <person name="Pangilinan J.L."/>
            <person name="Peng Y."/>
            <person name="Rokas A."/>
            <person name="Rosa C.A."/>
            <person name="Scheuner C."/>
            <person name="Sibirny A.A."/>
            <person name="Slot J.C."/>
            <person name="Stielow J.B."/>
            <person name="Sun H."/>
            <person name="Kurtzman C.P."/>
            <person name="Blackwell M."/>
            <person name="Grigoriev I.V."/>
            <person name="Jeffries T.W."/>
        </authorList>
    </citation>
    <scope>NUCLEOTIDE SEQUENCE [LARGE SCALE GENOMIC DNA]</scope>
    <source>
        <strain evidence="2 3">DSM 6958</strain>
    </source>
</reference>
<dbReference type="PANTHER" id="PTHR38426:SF1">
    <property type="entry name" value="MAINTENANCE OF TELOMERE CAPPING PROTEIN 4"/>
    <property type="match status" value="1"/>
</dbReference>
<feature type="compositionally biased region" description="Polar residues" evidence="1">
    <location>
        <begin position="131"/>
        <end position="145"/>
    </location>
</feature>
<feature type="compositionally biased region" description="Basic and acidic residues" evidence="1">
    <location>
        <begin position="75"/>
        <end position="88"/>
    </location>
</feature>
<dbReference type="InterPro" id="IPR038769">
    <property type="entry name" value="MTC4"/>
</dbReference>
<evidence type="ECO:0000313" key="3">
    <source>
        <dbReference type="Proteomes" id="UP000095009"/>
    </source>
</evidence>
<organism evidence="2 3">
    <name type="scientific">Nadsonia fulvescens var. elongata DSM 6958</name>
    <dbReference type="NCBI Taxonomy" id="857566"/>
    <lineage>
        <taxon>Eukaryota</taxon>
        <taxon>Fungi</taxon>
        <taxon>Dikarya</taxon>
        <taxon>Ascomycota</taxon>
        <taxon>Saccharomycotina</taxon>
        <taxon>Dipodascomycetes</taxon>
        <taxon>Dipodascales</taxon>
        <taxon>Dipodascales incertae sedis</taxon>
        <taxon>Nadsonia</taxon>
    </lineage>
</organism>
<feature type="region of interest" description="Disordered" evidence="1">
    <location>
        <begin position="545"/>
        <end position="610"/>
    </location>
</feature>
<feature type="compositionally biased region" description="Polar residues" evidence="1">
    <location>
        <begin position="545"/>
        <end position="554"/>
    </location>
</feature>
<accession>A0A1E3PQ26</accession>
<protein>
    <submittedName>
        <fullName evidence="2">Uncharacterized protein</fullName>
    </submittedName>
</protein>
<feature type="compositionally biased region" description="Polar residues" evidence="1">
    <location>
        <begin position="64"/>
        <end position="74"/>
    </location>
</feature>
<feature type="compositionally biased region" description="Polar residues" evidence="1">
    <location>
        <begin position="577"/>
        <end position="590"/>
    </location>
</feature>
<name>A0A1E3PQ26_9ASCO</name>
<keyword evidence="3" id="KW-1185">Reference proteome</keyword>
<sequence length="840" mass="94153">MAALDPSNKPFYHSKLIDEHDNVFDITSQPAKPPTGSHSENIDSKPKVTIPRSKSARTGGGFFLQSTRKINNVTRETRSSSGDYKREPLSSSKISSLEKKQHYSEGSVSLPQSRVPSQSLPVSSSSKLSGPDNNTKVHSRSNSDQFHTHRIDSKVLNLTQRDPETKKDIKLLTSLILKLKQVQDHEIRGDPGLIDHRSIKKAMIENEPLSPISPTANIFSFQPVEDTDGTPDAGNDLNDTLNDNTYNNIQDAEIASLRRHNISPMTWNRAVKTRAFFELYYHSLSRHQIPPPDYNHNNHGNNIEIMGVYNPLQIIRNRKIRSRQSFHFVEPIEIDPSLNASSLFSSKRNRKLIWEIPVFELLGDISWRSGNRRLMKNRKGEYIYKESGDTDPSFNNQKGVDANSKRAKRAKRVSSGVSGSESRMVSPPGITSVSSVISDSPPEAISSVIEPSKSAINGSVRRSASSAQLSLLGKSSSETDNNKERAKTILSDPTNSLPVSDSSDIDDFYHHQLANYHQHMYPYKIGLLSKLTNPQISASEPELHTTSLAGNTGSPGRKPLALQRSSPLHSGPESMLHSYSTSELTSTSASHHIVPTTPTPAPQTRKLLQRKQRNTPIVTSCIQGIRSNTDRLKTATVSRRQINRLVNELEYCETVLKLSWMHFFRRSQHDYRSELASTTQEVSEKLQELSKYVASVAIADDCSTDSNFNNVEAHLSTAHLKLIKTELEYQKSAMLDSALFTSDRVVTEISTSLNLEAKRVCESLDRLECRYISNFSFATSGSSIYPQGQIGSGRWKFMYCMLDWFLRLSIWSIWGVVQILKLGRLFLRVVADICKWFLGA</sequence>
<feature type="region of interest" description="Disordered" evidence="1">
    <location>
        <begin position="386"/>
        <end position="438"/>
    </location>
</feature>
<feature type="region of interest" description="Disordered" evidence="1">
    <location>
        <begin position="471"/>
        <end position="498"/>
    </location>
</feature>
<dbReference type="STRING" id="857566.A0A1E3PQ26"/>
<dbReference type="EMBL" id="KV454407">
    <property type="protein sequence ID" value="ODQ67012.1"/>
    <property type="molecule type" value="Genomic_DNA"/>
</dbReference>
<gene>
    <name evidence="2" type="ORF">NADFUDRAFT_49464</name>
</gene>
<dbReference type="PANTHER" id="PTHR38426">
    <property type="entry name" value="MAINTENANCE OF TELOMERE CAPPING PROTEIN 4"/>
    <property type="match status" value="1"/>
</dbReference>
<feature type="compositionally biased region" description="Low complexity" evidence="1">
    <location>
        <begin position="413"/>
        <end position="426"/>
    </location>
</feature>
<dbReference type="OrthoDB" id="4064064at2759"/>
<feature type="compositionally biased region" description="Polar residues" evidence="1">
    <location>
        <begin position="429"/>
        <end position="438"/>
    </location>
</feature>